<evidence type="ECO:0000256" key="1">
    <source>
        <dbReference type="ARBA" id="ARBA00011955"/>
    </source>
</evidence>
<evidence type="ECO:0000256" key="6">
    <source>
        <dbReference type="ARBA" id="ARBA00022827"/>
    </source>
</evidence>
<name>C4GBC1_9FIRM</name>
<gene>
    <name evidence="12" type="ORF">GCWU000342_01222</name>
</gene>
<dbReference type="eggNOG" id="COG1477">
    <property type="taxonomic scope" value="Bacteria"/>
</dbReference>
<dbReference type="EMBL" id="ACIP02000002">
    <property type="protein sequence ID" value="EEP28414.1"/>
    <property type="molecule type" value="Genomic_DNA"/>
</dbReference>
<dbReference type="PANTHER" id="PTHR30040">
    <property type="entry name" value="THIAMINE BIOSYNTHESIS LIPOPROTEIN APBE"/>
    <property type="match status" value="1"/>
</dbReference>
<feature type="binding site" evidence="11">
    <location>
        <position position="195"/>
    </location>
    <ligand>
        <name>Mg(2+)</name>
        <dbReference type="ChEBI" id="CHEBI:18420"/>
    </ligand>
</feature>
<evidence type="ECO:0000256" key="5">
    <source>
        <dbReference type="ARBA" id="ARBA00022723"/>
    </source>
</evidence>
<evidence type="ECO:0000256" key="10">
    <source>
        <dbReference type="PIRNR" id="PIRNR006268"/>
    </source>
</evidence>
<keyword evidence="6 10" id="KW-0274">FAD</keyword>
<dbReference type="Gene3D" id="3.10.520.10">
    <property type="entry name" value="ApbE-like domains"/>
    <property type="match status" value="1"/>
</dbReference>
<dbReference type="AlphaFoldDB" id="C4GBC1"/>
<dbReference type="InterPro" id="IPR003374">
    <property type="entry name" value="ApbE-like_sf"/>
</dbReference>
<evidence type="ECO:0000256" key="3">
    <source>
        <dbReference type="ARBA" id="ARBA00022630"/>
    </source>
</evidence>
<evidence type="ECO:0000256" key="8">
    <source>
        <dbReference type="ARBA" id="ARBA00031306"/>
    </source>
</evidence>
<accession>C4GBC1</accession>
<comment type="caution">
    <text evidence="12">The sequence shown here is derived from an EMBL/GenBank/DDBJ whole genome shotgun (WGS) entry which is preliminary data.</text>
</comment>
<dbReference type="InterPro" id="IPR024932">
    <property type="entry name" value="ApbE"/>
</dbReference>
<comment type="similarity">
    <text evidence="10">Belongs to the ApbE family.</text>
</comment>
<dbReference type="HOGENOM" id="CLU_044403_1_0_9"/>
<feature type="binding site" evidence="11">
    <location>
        <position position="314"/>
    </location>
    <ligand>
        <name>Mg(2+)</name>
        <dbReference type="ChEBI" id="CHEBI:18420"/>
    </ligand>
</feature>
<evidence type="ECO:0000313" key="12">
    <source>
        <dbReference type="EMBL" id="EEP28414.1"/>
    </source>
</evidence>
<keyword evidence="4 10" id="KW-0808">Transferase</keyword>
<keyword evidence="7 10" id="KW-0460">Magnesium</keyword>
<evidence type="ECO:0000256" key="11">
    <source>
        <dbReference type="PIRSR" id="PIRSR006268-2"/>
    </source>
</evidence>
<sequence length="362" mass="39911">MLYRTNRMFRTEVSMKTALKKIVPLSLIALTAAQVLCSCASAQKSEPYQKSGFYFDTIINLTLYGQDGQKESNFDGAFALAQKYDNLLSMQKEGSDINRINANPKSWVEVDPATIEVLKDGIRYSQESSGSFDITVGKLSSLWNISDAAENDHKGQIPSQDQIRPLLSHIGCDKIKIDGNKVMLDDDQTAIDLGGIGKGYIADKMKEYLLSQGVKSGLINLGGNVLVIGQKPDKTDFEIGIQKPFDQDGDVLASVKLNDQTAVTSGIYQRYFKGEDGTIYHHMLNLKSGYPEQNDLSSVTIICKESTEADALSTITYLKGKDEGIKFIESLDGVEAVFIDRDNHISYSSGIGKKIPFREISQ</sequence>
<protein>
    <recommendedName>
        <fullName evidence="2 10">FAD:protein FMN transferase</fullName>
        <ecNumber evidence="1 10">2.7.1.180</ecNumber>
    </recommendedName>
    <alternativeName>
        <fullName evidence="8 10">Flavin transferase</fullName>
    </alternativeName>
</protein>
<keyword evidence="3 10" id="KW-0285">Flavoprotein</keyword>
<dbReference type="SUPFAM" id="SSF143631">
    <property type="entry name" value="ApbE-like"/>
    <property type="match status" value="1"/>
</dbReference>
<comment type="cofactor">
    <cofactor evidence="11">
        <name>Mg(2+)</name>
        <dbReference type="ChEBI" id="CHEBI:18420"/>
    </cofactor>
    <cofactor evidence="11">
        <name>Mn(2+)</name>
        <dbReference type="ChEBI" id="CHEBI:29035"/>
    </cofactor>
    <text evidence="11">Magnesium. Can also use manganese.</text>
</comment>
<keyword evidence="13" id="KW-1185">Reference proteome</keyword>
<reference evidence="12" key="1">
    <citation type="submission" date="2009-04" db="EMBL/GenBank/DDBJ databases">
        <authorList>
            <person name="Weinstock G."/>
            <person name="Sodergren E."/>
            <person name="Clifton S."/>
            <person name="Fulton L."/>
            <person name="Fulton B."/>
            <person name="Courtney L."/>
            <person name="Fronick C."/>
            <person name="Harrison M."/>
            <person name="Strong C."/>
            <person name="Farmer C."/>
            <person name="Delahaunty K."/>
            <person name="Markovic C."/>
            <person name="Hall O."/>
            <person name="Minx P."/>
            <person name="Tomlinson C."/>
            <person name="Mitreva M."/>
            <person name="Nelson J."/>
            <person name="Hou S."/>
            <person name="Wollam A."/>
            <person name="Pepin K.H."/>
            <person name="Johnson M."/>
            <person name="Bhonagiri V."/>
            <person name="Nash W.E."/>
            <person name="Warren W."/>
            <person name="Chinwalla A."/>
            <person name="Mardis E.R."/>
            <person name="Wilson R.K."/>
        </authorList>
    </citation>
    <scope>NUCLEOTIDE SEQUENCE [LARGE SCALE GENOMIC DNA]</scope>
    <source>
        <strain evidence="12">DSM 14600</strain>
    </source>
</reference>
<evidence type="ECO:0000256" key="2">
    <source>
        <dbReference type="ARBA" id="ARBA00016337"/>
    </source>
</evidence>
<dbReference type="PIRSF" id="PIRSF006268">
    <property type="entry name" value="ApbE"/>
    <property type="match status" value="1"/>
</dbReference>
<feature type="binding site" evidence="11">
    <location>
        <position position="310"/>
    </location>
    <ligand>
        <name>Mg(2+)</name>
        <dbReference type="ChEBI" id="CHEBI:18420"/>
    </ligand>
</feature>
<dbReference type="PANTHER" id="PTHR30040:SF2">
    <property type="entry name" value="FAD:PROTEIN FMN TRANSFERASE"/>
    <property type="match status" value="1"/>
</dbReference>
<dbReference type="STRING" id="626523.GCWU000342_01222"/>
<dbReference type="GO" id="GO:0046872">
    <property type="term" value="F:metal ion binding"/>
    <property type="evidence" value="ECO:0007669"/>
    <property type="project" value="UniProtKB-UniRule"/>
</dbReference>
<dbReference type="EC" id="2.7.1.180" evidence="1 10"/>
<dbReference type="Proteomes" id="UP000003494">
    <property type="component" value="Unassembled WGS sequence"/>
</dbReference>
<comment type="catalytic activity">
    <reaction evidence="9 10">
        <text>L-threonyl-[protein] + FAD = FMN-L-threonyl-[protein] + AMP + H(+)</text>
        <dbReference type="Rhea" id="RHEA:36847"/>
        <dbReference type="Rhea" id="RHEA-COMP:11060"/>
        <dbReference type="Rhea" id="RHEA-COMP:11061"/>
        <dbReference type="ChEBI" id="CHEBI:15378"/>
        <dbReference type="ChEBI" id="CHEBI:30013"/>
        <dbReference type="ChEBI" id="CHEBI:57692"/>
        <dbReference type="ChEBI" id="CHEBI:74257"/>
        <dbReference type="ChEBI" id="CHEBI:456215"/>
        <dbReference type="EC" id="2.7.1.180"/>
    </reaction>
</comment>
<evidence type="ECO:0000313" key="13">
    <source>
        <dbReference type="Proteomes" id="UP000003494"/>
    </source>
</evidence>
<organism evidence="12 13">
    <name type="scientific">Shuttleworthella satelles DSM 14600</name>
    <dbReference type="NCBI Taxonomy" id="626523"/>
    <lineage>
        <taxon>Bacteria</taxon>
        <taxon>Bacillati</taxon>
        <taxon>Bacillota</taxon>
        <taxon>Clostridia</taxon>
        <taxon>Lachnospirales</taxon>
        <taxon>Lachnospiraceae</taxon>
        <taxon>Shuttleworthella</taxon>
    </lineage>
</organism>
<evidence type="ECO:0000256" key="9">
    <source>
        <dbReference type="ARBA" id="ARBA00048540"/>
    </source>
</evidence>
<evidence type="ECO:0000256" key="7">
    <source>
        <dbReference type="ARBA" id="ARBA00022842"/>
    </source>
</evidence>
<dbReference type="Pfam" id="PF02424">
    <property type="entry name" value="ApbE"/>
    <property type="match status" value="1"/>
</dbReference>
<keyword evidence="5 10" id="KW-0479">Metal-binding</keyword>
<dbReference type="GO" id="GO:0016740">
    <property type="term" value="F:transferase activity"/>
    <property type="evidence" value="ECO:0007669"/>
    <property type="project" value="UniProtKB-UniRule"/>
</dbReference>
<evidence type="ECO:0000256" key="4">
    <source>
        <dbReference type="ARBA" id="ARBA00022679"/>
    </source>
</evidence>
<proteinExistence type="inferred from homology"/>